<keyword evidence="9" id="KW-0793">Thylakoid</keyword>
<evidence type="ECO:0000256" key="1">
    <source>
        <dbReference type="ARBA" id="ARBA00004141"/>
    </source>
</evidence>
<evidence type="ECO:0000256" key="4">
    <source>
        <dbReference type="ARBA" id="ARBA00022857"/>
    </source>
</evidence>
<evidence type="ECO:0008006" key="16">
    <source>
        <dbReference type="Google" id="ProtNLM"/>
    </source>
</evidence>
<accession>A0A7J9BR13</accession>
<comment type="subcellular location">
    <subcellularLocation>
        <location evidence="1">Membrane</location>
        <topology evidence="1">Multi-pass membrane protein</topology>
    </subcellularLocation>
</comment>
<dbReference type="GO" id="GO:0016655">
    <property type="term" value="F:oxidoreductase activity, acting on NAD(P)H, quinone or similar compound as acceptor"/>
    <property type="evidence" value="ECO:0007669"/>
    <property type="project" value="InterPro"/>
</dbReference>
<feature type="transmembrane region" description="Helical" evidence="13">
    <location>
        <begin position="87"/>
        <end position="107"/>
    </location>
</feature>
<dbReference type="PANTHER" id="PTHR36727:SF2">
    <property type="entry name" value="NAD(P)H-QUINONE OXIDOREDUCTASE SUBUNIT L, CHLOROPLASTIC"/>
    <property type="match status" value="1"/>
</dbReference>
<evidence type="ECO:0000256" key="11">
    <source>
        <dbReference type="ARBA" id="ARBA00047726"/>
    </source>
</evidence>
<keyword evidence="2 13" id="KW-0812">Transmembrane</keyword>
<keyword evidence="8" id="KW-0520">NAD</keyword>
<feature type="non-terminal residue" evidence="14">
    <location>
        <position position="1"/>
    </location>
</feature>
<feature type="transmembrane region" description="Helical" evidence="13">
    <location>
        <begin position="21"/>
        <end position="43"/>
    </location>
</feature>
<comment type="caution">
    <text evidence="14">The sequence shown here is derived from an EMBL/GenBank/DDBJ whole genome shotgun (WGS) entry which is preliminary data.</text>
</comment>
<evidence type="ECO:0000256" key="10">
    <source>
        <dbReference type="ARBA" id="ARBA00023136"/>
    </source>
</evidence>
<dbReference type="Proteomes" id="UP000593579">
    <property type="component" value="Unassembled WGS sequence"/>
</dbReference>
<dbReference type="OrthoDB" id="2016985at2759"/>
<protein>
    <recommendedName>
        <fullName evidence="16">NAD(P)H-quinone oxidoreductase subunit L, chloroplastic</fullName>
    </recommendedName>
</protein>
<organism evidence="14 15">
    <name type="scientific">Gossypium gossypioides</name>
    <name type="common">Mexican cotton</name>
    <name type="synonym">Selera gossypioides</name>
    <dbReference type="NCBI Taxonomy" id="34282"/>
    <lineage>
        <taxon>Eukaryota</taxon>
        <taxon>Viridiplantae</taxon>
        <taxon>Streptophyta</taxon>
        <taxon>Embryophyta</taxon>
        <taxon>Tracheophyta</taxon>
        <taxon>Spermatophyta</taxon>
        <taxon>Magnoliopsida</taxon>
        <taxon>eudicotyledons</taxon>
        <taxon>Gunneridae</taxon>
        <taxon>Pentapetalae</taxon>
        <taxon>rosids</taxon>
        <taxon>malvids</taxon>
        <taxon>Malvales</taxon>
        <taxon>Malvaceae</taxon>
        <taxon>Malvoideae</taxon>
        <taxon>Gossypium</taxon>
    </lineage>
</organism>
<comment type="catalytic activity">
    <reaction evidence="11">
        <text>a plastoquinone + NADPH + (n+1) H(+)(in) = a plastoquinol + NADP(+) + n H(+)(out)</text>
        <dbReference type="Rhea" id="RHEA:42612"/>
        <dbReference type="Rhea" id="RHEA-COMP:9561"/>
        <dbReference type="Rhea" id="RHEA-COMP:9562"/>
        <dbReference type="ChEBI" id="CHEBI:15378"/>
        <dbReference type="ChEBI" id="CHEBI:17757"/>
        <dbReference type="ChEBI" id="CHEBI:57783"/>
        <dbReference type="ChEBI" id="CHEBI:58349"/>
        <dbReference type="ChEBI" id="CHEBI:62192"/>
    </reaction>
</comment>
<gene>
    <name evidence="14" type="ORF">Gogos_011961</name>
</gene>
<feature type="transmembrane region" description="Helical" evidence="13">
    <location>
        <begin position="49"/>
        <end position="75"/>
    </location>
</feature>
<evidence type="ECO:0000256" key="7">
    <source>
        <dbReference type="ARBA" id="ARBA00022989"/>
    </source>
</evidence>
<dbReference type="GO" id="GO:0048038">
    <property type="term" value="F:quinone binding"/>
    <property type="evidence" value="ECO:0007669"/>
    <property type="project" value="UniProtKB-KW"/>
</dbReference>
<evidence type="ECO:0000256" key="6">
    <source>
        <dbReference type="ARBA" id="ARBA00022967"/>
    </source>
</evidence>
<keyword evidence="3" id="KW-0874">Quinone</keyword>
<evidence type="ECO:0000313" key="15">
    <source>
        <dbReference type="Proteomes" id="UP000593579"/>
    </source>
</evidence>
<evidence type="ECO:0000313" key="14">
    <source>
        <dbReference type="EMBL" id="MBA0738629.1"/>
    </source>
</evidence>
<keyword evidence="10 13" id="KW-0472">Membrane</keyword>
<sequence length="149" mass="17432">KANVTNIKLKPNNYLDAKKTSLAVPIAALLSTFELPALAVTGVNNEPDLITVIIQIGIIAFGYFLIVPPIIMNWLRIRWYRRNLLEMYLQFMCVFLFFPGLLLWAPFLNFRKFPRDKSLKYPWDTPKDPSQVKNAYLKYPFAKPEDYDW</sequence>
<keyword evidence="15" id="KW-1185">Reference proteome</keyword>
<reference evidence="14 15" key="1">
    <citation type="journal article" date="2019" name="Genome Biol. Evol.">
        <title>Insights into the evolution of the New World diploid cottons (Gossypium, subgenus Houzingenia) based on genome sequencing.</title>
        <authorList>
            <person name="Grover C.E."/>
            <person name="Arick M.A. 2nd"/>
            <person name="Thrash A."/>
            <person name="Conover J.L."/>
            <person name="Sanders W.S."/>
            <person name="Peterson D.G."/>
            <person name="Frelichowski J.E."/>
            <person name="Scheffler J.A."/>
            <person name="Scheffler B.E."/>
            <person name="Wendel J.F."/>
        </authorList>
    </citation>
    <scope>NUCLEOTIDE SEQUENCE [LARGE SCALE GENOMIC DNA]</scope>
    <source>
        <strain evidence="14">5</strain>
        <tissue evidence="14">Leaf</tissue>
    </source>
</reference>
<dbReference type="GO" id="GO:0016020">
    <property type="term" value="C:membrane"/>
    <property type="evidence" value="ECO:0007669"/>
    <property type="project" value="UniProtKB-SubCell"/>
</dbReference>
<dbReference type="PANTHER" id="PTHR36727">
    <property type="entry name" value="NAD(P)H-QUINONE OXIDOREDUCTASE SUBUNIT L, CHLOROPLASTIC"/>
    <property type="match status" value="1"/>
</dbReference>
<proteinExistence type="predicted"/>
<keyword evidence="5" id="KW-0618">Plastoquinone</keyword>
<dbReference type="Pfam" id="PF10716">
    <property type="entry name" value="NdhL"/>
    <property type="match status" value="1"/>
</dbReference>
<evidence type="ECO:0000256" key="2">
    <source>
        <dbReference type="ARBA" id="ARBA00022692"/>
    </source>
</evidence>
<evidence type="ECO:0000256" key="12">
    <source>
        <dbReference type="ARBA" id="ARBA00048026"/>
    </source>
</evidence>
<evidence type="ECO:0000256" key="5">
    <source>
        <dbReference type="ARBA" id="ARBA00022957"/>
    </source>
</evidence>
<name>A0A7J9BR13_GOSGO</name>
<evidence type="ECO:0000256" key="9">
    <source>
        <dbReference type="ARBA" id="ARBA00023078"/>
    </source>
</evidence>
<keyword evidence="4" id="KW-0521">NADP</keyword>
<evidence type="ECO:0000256" key="8">
    <source>
        <dbReference type="ARBA" id="ARBA00023027"/>
    </source>
</evidence>
<dbReference type="EMBL" id="JABEZY010000005">
    <property type="protein sequence ID" value="MBA0738629.1"/>
    <property type="molecule type" value="Genomic_DNA"/>
</dbReference>
<keyword evidence="7 13" id="KW-1133">Transmembrane helix</keyword>
<dbReference type="InterPro" id="IPR019654">
    <property type="entry name" value="NADH-quinone_OxRdatse_su_L"/>
</dbReference>
<evidence type="ECO:0000256" key="13">
    <source>
        <dbReference type="SAM" id="Phobius"/>
    </source>
</evidence>
<evidence type="ECO:0000256" key="3">
    <source>
        <dbReference type="ARBA" id="ARBA00022719"/>
    </source>
</evidence>
<keyword evidence="6" id="KW-1278">Translocase</keyword>
<comment type="catalytic activity">
    <reaction evidence="12">
        <text>a plastoquinone + NADH + (n+1) H(+)(in) = a plastoquinol + NAD(+) + n H(+)(out)</text>
        <dbReference type="Rhea" id="RHEA:42608"/>
        <dbReference type="Rhea" id="RHEA-COMP:9561"/>
        <dbReference type="Rhea" id="RHEA-COMP:9562"/>
        <dbReference type="ChEBI" id="CHEBI:15378"/>
        <dbReference type="ChEBI" id="CHEBI:17757"/>
        <dbReference type="ChEBI" id="CHEBI:57540"/>
        <dbReference type="ChEBI" id="CHEBI:57945"/>
        <dbReference type="ChEBI" id="CHEBI:62192"/>
    </reaction>
</comment>
<dbReference type="AlphaFoldDB" id="A0A7J9BR13"/>